<evidence type="ECO:0000259" key="1">
    <source>
        <dbReference type="PROSITE" id="PS50206"/>
    </source>
</evidence>
<gene>
    <name evidence="2" type="ORF">D3875_17680</name>
</gene>
<dbReference type="PROSITE" id="PS50206">
    <property type="entry name" value="RHODANESE_3"/>
    <property type="match status" value="1"/>
</dbReference>
<dbReference type="GO" id="GO:0004792">
    <property type="term" value="F:thiosulfate-cyanide sulfurtransferase activity"/>
    <property type="evidence" value="ECO:0007669"/>
    <property type="project" value="TreeGrafter"/>
</dbReference>
<dbReference type="SMART" id="SM00450">
    <property type="entry name" value="RHOD"/>
    <property type="match status" value="1"/>
</dbReference>
<dbReference type="SUPFAM" id="SSF52821">
    <property type="entry name" value="Rhodanese/Cell cycle control phosphatase"/>
    <property type="match status" value="1"/>
</dbReference>
<dbReference type="InterPro" id="IPR036873">
    <property type="entry name" value="Rhodanese-like_dom_sf"/>
</dbReference>
<dbReference type="PANTHER" id="PTHR44086">
    <property type="entry name" value="THIOSULFATE SULFURTRANSFERASE RDL2, MITOCHONDRIAL-RELATED"/>
    <property type="match status" value="1"/>
</dbReference>
<dbReference type="AlphaFoldDB" id="A0A418VAP7"/>
<dbReference type="EMBL" id="QYUJ01000014">
    <property type="protein sequence ID" value="RJF73102.1"/>
    <property type="molecule type" value="Genomic_DNA"/>
</dbReference>
<protein>
    <submittedName>
        <fullName evidence="2">Rhodanese-like domain-containing protein</fullName>
    </submittedName>
</protein>
<dbReference type="CDD" id="cd01447">
    <property type="entry name" value="Polysulfide_ST"/>
    <property type="match status" value="1"/>
</dbReference>
<dbReference type="OrthoDB" id="9800872at2"/>
<dbReference type="PANTHER" id="PTHR44086:SF10">
    <property type="entry name" value="THIOSULFATE SULFURTRANSFERASE_RHODANESE-LIKE DOMAIN-CONTAINING PROTEIN 3"/>
    <property type="match status" value="1"/>
</dbReference>
<sequence length="128" mass="13954">MPRTAAQMVQEAKQRVENLTPQQVADELQQGDALLVDIREPGEREQTGVIPGAISAPRGMLEFWADPSSPYHRQEFQPDRRVILHCASGGRSALAADMLNDLGYSNAAHLDGGFKAWSEAGQPVTKAE</sequence>
<organism evidence="2 3">
    <name type="scientific">Deinococcus cavernae</name>
    <dbReference type="NCBI Taxonomy" id="2320857"/>
    <lineage>
        <taxon>Bacteria</taxon>
        <taxon>Thermotogati</taxon>
        <taxon>Deinococcota</taxon>
        <taxon>Deinococci</taxon>
        <taxon>Deinococcales</taxon>
        <taxon>Deinococcaceae</taxon>
        <taxon>Deinococcus</taxon>
    </lineage>
</organism>
<evidence type="ECO:0000313" key="3">
    <source>
        <dbReference type="Proteomes" id="UP000286287"/>
    </source>
</evidence>
<comment type="caution">
    <text evidence="2">The sequence shown here is derived from an EMBL/GenBank/DDBJ whole genome shotgun (WGS) entry which is preliminary data.</text>
</comment>
<proteinExistence type="predicted"/>
<accession>A0A418VAP7</accession>
<dbReference type="Proteomes" id="UP000286287">
    <property type="component" value="Unassembled WGS sequence"/>
</dbReference>
<name>A0A418VAP7_9DEIO</name>
<feature type="domain" description="Rhodanese" evidence="1">
    <location>
        <begin position="29"/>
        <end position="126"/>
    </location>
</feature>
<evidence type="ECO:0000313" key="2">
    <source>
        <dbReference type="EMBL" id="RJF73102.1"/>
    </source>
</evidence>
<dbReference type="RefSeq" id="WP_119765836.1">
    <property type="nucleotide sequence ID" value="NZ_QYUJ01000014.1"/>
</dbReference>
<dbReference type="Gene3D" id="3.40.250.10">
    <property type="entry name" value="Rhodanese-like domain"/>
    <property type="match status" value="1"/>
</dbReference>
<keyword evidence="3" id="KW-1185">Reference proteome</keyword>
<reference evidence="2 3" key="1">
    <citation type="submission" date="2018-09" db="EMBL/GenBank/DDBJ databases">
        <authorList>
            <person name="Zhu H."/>
        </authorList>
    </citation>
    <scope>NUCLEOTIDE SEQUENCE [LARGE SCALE GENOMIC DNA]</scope>
    <source>
        <strain evidence="2 3">K2S05-167</strain>
    </source>
</reference>
<dbReference type="InterPro" id="IPR001763">
    <property type="entry name" value="Rhodanese-like_dom"/>
</dbReference>
<dbReference type="Pfam" id="PF00581">
    <property type="entry name" value="Rhodanese"/>
    <property type="match status" value="1"/>
</dbReference>